<keyword evidence="2" id="KW-1185">Reference proteome</keyword>
<accession>A0AAE1DC33</accession>
<dbReference type="EMBL" id="JAWDGP010004361">
    <property type="protein sequence ID" value="KAK3765016.1"/>
    <property type="molecule type" value="Genomic_DNA"/>
</dbReference>
<comment type="caution">
    <text evidence="1">The sequence shown here is derived from an EMBL/GenBank/DDBJ whole genome shotgun (WGS) entry which is preliminary data.</text>
</comment>
<evidence type="ECO:0000313" key="2">
    <source>
        <dbReference type="Proteomes" id="UP001283361"/>
    </source>
</evidence>
<sequence length="124" mass="13692">MGNGSGKSLSPGQKTSMSGFRVHFMEGYKTAKAQVDICRERSTDKICGKFCIDVEDHSMGASIRDLCDIPGGVAWLRVTERRLPSICNELANMEVIMGDYPNNSQLEANYGMPALLKIKNKRTC</sequence>
<gene>
    <name evidence="1" type="ORF">RRG08_032141</name>
</gene>
<reference evidence="1" key="1">
    <citation type="journal article" date="2023" name="G3 (Bethesda)">
        <title>A reference genome for the long-term kleptoplast-retaining sea slug Elysia crispata morphotype clarki.</title>
        <authorList>
            <person name="Eastman K.E."/>
            <person name="Pendleton A.L."/>
            <person name="Shaikh M.A."/>
            <person name="Suttiyut T."/>
            <person name="Ogas R."/>
            <person name="Tomko P."/>
            <person name="Gavelis G."/>
            <person name="Widhalm J.R."/>
            <person name="Wisecaver J.H."/>
        </authorList>
    </citation>
    <scope>NUCLEOTIDE SEQUENCE</scope>
    <source>
        <strain evidence="1">ECLA1</strain>
    </source>
</reference>
<proteinExistence type="predicted"/>
<evidence type="ECO:0000313" key="1">
    <source>
        <dbReference type="EMBL" id="KAK3765016.1"/>
    </source>
</evidence>
<name>A0AAE1DC33_9GAST</name>
<dbReference type="Proteomes" id="UP001283361">
    <property type="component" value="Unassembled WGS sequence"/>
</dbReference>
<dbReference type="AlphaFoldDB" id="A0AAE1DC33"/>
<organism evidence="1 2">
    <name type="scientific">Elysia crispata</name>
    <name type="common">lettuce slug</name>
    <dbReference type="NCBI Taxonomy" id="231223"/>
    <lineage>
        <taxon>Eukaryota</taxon>
        <taxon>Metazoa</taxon>
        <taxon>Spiralia</taxon>
        <taxon>Lophotrochozoa</taxon>
        <taxon>Mollusca</taxon>
        <taxon>Gastropoda</taxon>
        <taxon>Heterobranchia</taxon>
        <taxon>Euthyneura</taxon>
        <taxon>Panpulmonata</taxon>
        <taxon>Sacoglossa</taxon>
        <taxon>Placobranchoidea</taxon>
        <taxon>Plakobranchidae</taxon>
        <taxon>Elysia</taxon>
    </lineage>
</organism>
<protein>
    <submittedName>
        <fullName evidence="1">Uncharacterized protein</fullName>
    </submittedName>
</protein>